<accession>A0A543CNN7</accession>
<evidence type="ECO:0000256" key="1">
    <source>
        <dbReference type="PROSITE-ProRule" id="PRU01251"/>
    </source>
</evidence>
<comment type="caution">
    <text evidence="3">The sequence shown here is derived from an EMBL/GenBank/DDBJ whole genome shotgun (WGS) entry which is preliminary data.</text>
</comment>
<keyword evidence="4" id="KW-1185">Reference proteome</keyword>
<dbReference type="PROSITE" id="PS51903">
    <property type="entry name" value="CLP_R"/>
    <property type="match status" value="1"/>
</dbReference>
<dbReference type="EMBL" id="VFOZ01000001">
    <property type="protein sequence ID" value="TQL98716.1"/>
    <property type="molecule type" value="Genomic_DNA"/>
</dbReference>
<proteinExistence type="predicted"/>
<dbReference type="InterPro" id="IPR036628">
    <property type="entry name" value="Clp_N_dom_sf"/>
</dbReference>
<dbReference type="SUPFAM" id="SSF81923">
    <property type="entry name" value="Double Clp-N motif"/>
    <property type="match status" value="1"/>
</dbReference>
<keyword evidence="1" id="KW-0677">Repeat</keyword>
<dbReference type="Pfam" id="PF02861">
    <property type="entry name" value="Clp_N"/>
    <property type="match status" value="1"/>
</dbReference>
<evidence type="ECO:0000313" key="3">
    <source>
        <dbReference type="EMBL" id="TQL98716.1"/>
    </source>
</evidence>
<evidence type="ECO:0000259" key="2">
    <source>
        <dbReference type="PROSITE" id="PS51903"/>
    </source>
</evidence>
<reference evidence="3 4" key="1">
    <citation type="submission" date="2019-06" db="EMBL/GenBank/DDBJ databases">
        <title>Sequencing the genomes of 1000 actinobacteria strains.</title>
        <authorList>
            <person name="Klenk H.-P."/>
        </authorList>
    </citation>
    <scope>NUCLEOTIDE SEQUENCE [LARGE SCALE GENOMIC DNA]</scope>
    <source>
        <strain evidence="3 4">DSM 102200</strain>
    </source>
</reference>
<protein>
    <submittedName>
        <fullName evidence="3">ClpA/ClpB-like protein</fullName>
    </submittedName>
</protein>
<dbReference type="OrthoDB" id="3628183at2"/>
<dbReference type="InterPro" id="IPR004176">
    <property type="entry name" value="Clp_R_N"/>
</dbReference>
<dbReference type="AlphaFoldDB" id="A0A543CNN7"/>
<dbReference type="Proteomes" id="UP000316096">
    <property type="component" value="Unassembled WGS sequence"/>
</dbReference>
<gene>
    <name evidence="3" type="ORF">FB559_4345</name>
</gene>
<evidence type="ECO:0000313" key="4">
    <source>
        <dbReference type="Proteomes" id="UP000316096"/>
    </source>
</evidence>
<organism evidence="3 4">
    <name type="scientific">Actinoallomurus bryophytorum</name>
    <dbReference type="NCBI Taxonomy" id="1490222"/>
    <lineage>
        <taxon>Bacteria</taxon>
        <taxon>Bacillati</taxon>
        <taxon>Actinomycetota</taxon>
        <taxon>Actinomycetes</taxon>
        <taxon>Streptosporangiales</taxon>
        <taxon>Thermomonosporaceae</taxon>
        <taxon>Actinoallomurus</taxon>
    </lineage>
</organism>
<dbReference type="RefSeq" id="WP_141957283.1">
    <property type="nucleotide sequence ID" value="NZ_VFOZ01000001.1"/>
</dbReference>
<dbReference type="Gene3D" id="1.10.1780.10">
    <property type="entry name" value="Clp, N-terminal domain"/>
    <property type="match status" value="1"/>
</dbReference>
<feature type="domain" description="Clp R" evidence="2">
    <location>
        <begin position="91"/>
        <end position="234"/>
    </location>
</feature>
<sequence>MGDSTLTLDVLIEQVRTGLETAPVLDRLTRAVDLATRVNELGENLVGFYVDEARREGVSWADIGTRLGVTRQAVQKRFIPSEGGADRPGFWDRATDGLRETVGEAREEARRRRKTYLGTEHLLLALAAREEDPATRALAACGAGPATLRAAIDGRVGIPAGDPLPDETPFTRLALTALRHSLREALRAGTESVGTGHLALGLFTLGEGMAHDVMVNLGVGYDALREAVAAQAEA</sequence>
<name>A0A543CNN7_9ACTN</name>